<keyword evidence="4 11" id="KW-0808">Transferase</keyword>
<evidence type="ECO:0000256" key="5">
    <source>
        <dbReference type="ARBA" id="ARBA00022727"/>
    </source>
</evidence>
<dbReference type="PANTHER" id="PTHR10344">
    <property type="entry name" value="THYMIDYLATE KINASE"/>
    <property type="match status" value="1"/>
</dbReference>
<dbReference type="GO" id="GO:0005829">
    <property type="term" value="C:cytosol"/>
    <property type="evidence" value="ECO:0007669"/>
    <property type="project" value="TreeGrafter"/>
</dbReference>
<dbReference type="InterPro" id="IPR039430">
    <property type="entry name" value="Thymidylate_kin-like_dom"/>
</dbReference>
<name>C0W270_9ACTO</name>
<proteinExistence type="inferred from homology"/>
<dbReference type="STRING" id="525245.HMPREF0044_1523"/>
<dbReference type="HOGENOM" id="CLU_049131_0_0_11"/>
<evidence type="ECO:0000256" key="1">
    <source>
        <dbReference type="ARBA" id="ARBA00009776"/>
    </source>
</evidence>
<reference evidence="13 14" key="1">
    <citation type="submission" date="2009-01" db="EMBL/GenBank/DDBJ databases">
        <authorList>
            <person name="Qin X."/>
            <person name="Bachman B."/>
            <person name="Battles P."/>
            <person name="Bell A."/>
            <person name="Bess C."/>
            <person name="Bickham C."/>
            <person name="Chaboub L."/>
            <person name="Chen D."/>
            <person name="Coyle M."/>
            <person name="Deiros D.R."/>
            <person name="Dinh H."/>
            <person name="Forbes L."/>
            <person name="Fowler G."/>
            <person name="Francisco L."/>
            <person name="Fu Q."/>
            <person name="Gubbala S."/>
            <person name="Hale W."/>
            <person name="Han Y."/>
            <person name="Hemphill L."/>
            <person name="Highlander S.K."/>
            <person name="Hirani K."/>
            <person name="Hogues M."/>
            <person name="Jackson L."/>
            <person name="Jakkamsetti A."/>
            <person name="Javaid M."/>
            <person name="Jiang H."/>
            <person name="Korchina V."/>
            <person name="Kovar C."/>
            <person name="Lara F."/>
            <person name="Lee S."/>
            <person name="Mata R."/>
            <person name="Mathew T."/>
            <person name="Moen C."/>
            <person name="Morales K."/>
            <person name="Munidasa M."/>
            <person name="Nazareth L."/>
            <person name="Ngo R."/>
            <person name="Nguyen L."/>
            <person name="Okwuonu G."/>
            <person name="Ongeri F."/>
            <person name="Patil S."/>
            <person name="Petrosino J."/>
            <person name="Pham C."/>
            <person name="Pham P."/>
            <person name="Pu L.-L."/>
            <person name="Puazo M."/>
            <person name="Raj R."/>
            <person name="Reid J."/>
            <person name="Rouhana J."/>
            <person name="Saada N."/>
            <person name="Shang Y."/>
            <person name="Simmons D."/>
            <person name="Thornton R."/>
            <person name="Warren J."/>
            <person name="Weissenberger G."/>
            <person name="Zhang J."/>
            <person name="Zhang L."/>
            <person name="Zhou C."/>
            <person name="Zhu D."/>
            <person name="Muzny D."/>
            <person name="Worley K."/>
            <person name="Gibbs R."/>
        </authorList>
    </citation>
    <scope>NUCLEOTIDE SEQUENCE [LARGE SCALE GENOMIC DNA]</scope>
    <source>
        <strain evidence="13 14">DSM 15436</strain>
    </source>
</reference>
<evidence type="ECO:0000256" key="2">
    <source>
        <dbReference type="ARBA" id="ARBA00012980"/>
    </source>
</evidence>
<keyword evidence="5 11" id="KW-0545">Nucleotide biosynthesis</keyword>
<gene>
    <name evidence="11 13" type="primary">tmk</name>
    <name evidence="13" type="ORF">HMPREF0044_1523</name>
</gene>
<keyword evidence="14" id="KW-1185">Reference proteome</keyword>
<keyword evidence="7 11" id="KW-0418">Kinase</keyword>
<dbReference type="Gene3D" id="3.40.50.300">
    <property type="entry name" value="P-loop containing nucleotide triphosphate hydrolases"/>
    <property type="match status" value="1"/>
</dbReference>
<evidence type="ECO:0000256" key="10">
    <source>
        <dbReference type="ARBA" id="ARBA00057735"/>
    </source>
</evidence>
<dbReference type="EC" id="2.7.4.9" evidence="2 11"/>
<keyword evidence="6 11" id="KW-0547">Nucleotide-binding</keyword>
<protein>
    <recommendedName>
        <fullName evidence="3 11">Thymidylate kinase</fullName>
        <ecNumber evidence="2 11">2.7.4.9</ecNumber>
    </recommendedName>
    <alternativeName>
        <fullName evidence="11">dTMP kinase</fullName>
    </alternativeName>
</protein>
<evidence type="ECO:0000256" key="4">
    <source>
        <dbReference type="ARBA" id="ARBA00022679"/>
    </source>
</evidence>
<dbReference type="EMBL" id="ACFG01000037">
    <property type="protein sequence ID" value="EEH63284.1"/>
    <property type="molecule type" value="Genomic_DNA"/>
</dbReference>
<dbReference type="InterPro" id="IPR018094">
    <property type="entry name" value="Thymidylate_kinase"/>
</dbReference>
<evidence type="ECO:0000256" key="6">
    <source>
        <dbReference type="ARBA" id="ARBA00022741"/>
    </source>
</evidence>
<evidence type="ECO:0000256" key="7">
    <source>
        <dbReference type="ARBA" id="ARBA00022777"/>
    </source>
</evidence>
<dbReference type="GO" id="GO:0004798">
    <property type="term" value="F:dTMP kinase activity"/>
    <property type="evidence" value="ECO:0007669"/>
    <property type="project" value="UniProtKB-UniRule"/>
</dbReference>
<comment type="caution">
    <text evidence="13">The sequence shown here is derived from an EMBL/GenBank/DDBJ whole genome shotgun (WGS) entry which is preliminary data.</text>
</comment>
<dbReference type="AlphaFoldDB" id="C0W270"/>
<dbReference type="FunFam" id="3.40.50.300:FF:000225">
    <property type="entry name" value="Thymidylate kinase"/>
    <property type="match status" value="1"/>
</dbReference>
<dbReference type="GO" id="GO:0005524">
    <property type="term" value="F:ATP binding"/>
    <property type="evidence" value="ECO:0007669"/>
    <property type="project" value="UniProtKB-UniRule"/>
</dbReference>
<evidence type="ECO:0000256" key="9">
    <source>
        <dbReference type="ARBA" id="ARBA00048743"/>
    </source>
</evidence>
<dbReference type="PANTHER" id="PTHR10344:SF4">
    <property type="entry name" value="UMP-CMP KINASE 2, MITOCHONDRIAL"/>
    <property type="match status" value="1"/>
</dbReference>
<dbReference type="GO" id="GO:0006233">
    <property type="term" value="P:dTDP biosynthetic process"/>
    <property type="evidence" value="ECO:0007669"/>
    <property type="project" value="InterPro"/>
</dbReference>
<evidence type="ECO:0000256" key="11">
    <source>
        <dbReference type="HAMAP-Rule" id="MF_00165"/>
    </source>
</evidence>
<dbReference type="SUPFAM" id="SSF52540">
    <property type="entry name" value="P-loop containing nucleoside triphosphate hydrolases"/>
    <property type="match status" value="1"/>
</dbReference>
<dbReference type="InterPro" id="IPR027417">
    <property type="entry name" value="P-loop_NTPase"/>
</dbReference>
<accession>C0W270</accession>
<dbReference type="Proteomes" id="UP000010301">
    <property type="component" value="Unassembled WGS sequence"/>
</dbReference>
<dbReference type="GO" id="GO:0006235">
    <property type="term" value="P:dTTP biosynthetic process"/>
    <property type="evidence" value="ECO:0007669"/>
    <property type="project" value="UniProtKB-UniRule"/>
</dbReference>
<dbReference type="Pfam" id="PF02223">
    <property type="entry name" value="Thymidylate_kin"/>
    <property type="match status" value="1"/>
</dbReference>
<dbReference type="NCBIfam" id="TIGR00041">
    <property type="entry name" value="DTMP_kinase"/>
    <property type="match status" value="1"/>
</dbReference>
<dbReference type="eggNOG" id="COG0125">
    <property type="taxonomic scope" value="Bacteria"/>
</dbReference>
<evidence type="ECO:0000313" key="14">
    <source>
        <dbReference type="Proteomes" id="UP000010301"/>
    </source>
</evidence>
<dbReference type="HAMAP" id="MF_00165">
    <property type="entry name" value="Thymidylate_kinase"/>
    <property type="match status" value="1"/>
</dbReference>
<feature type="binding site" evidence="11">
    <location>
        <begin position="28"/>
        <end position="35"/>
    </location>
    <ligand>
        <name>ATP</name>
        <dbReference type="ChEBI" id="CHEBI:30616"/>
    </ligand>
</feature>
<comment type="similarity">
    <text evidence="1 11">Belongs to the thymidylate kinase family.</text>
</comment>
<sequence>MKFTAHLKRKGRGMQLNNQPGLYITFEGGEACGKTTQIELTQNWLRDLGYQLTVSREPGGTELGQQLRNLILHGPKDIDPRCEVLLYLADRAYHVATKIRPALEAGQVVVQDRYFDSAVAYQGAARKLGVSEVRDLNLWAVEGLIPEITFLLDIDPRVSMQRRAGATDRIEEEPSAFHIKVREQYLALAAAEPQRFHVLNASDSIEELQAQIREVLLGALEKKTGLLHNISEGGSHNLSEDAQ</sequence>
<dbReference type="GO" id="GO:0006227">
    <property type="term" value="P:dUDP biosynthetic process"/>
    <property type="evidence" value="ECO:0007669"/>
    <property type="project" value="TreeGrafter"/>
</dbReference>
<evidence type="ECO:0000259" key="12">
    <source>
        <dbReference type="Pfam" id="PF02223"/>
    </source>
</evidence>
<evidence type="ECO:0000313" key="13">
    <source>
        <dbReference type="EMBL" id="EEH63284.1"/>
    </source>
</evidence>
<comment type="function">
    <text evidence="10 11">Phosphorylation of dTMP to form dTDP in both de novo and salvage pathways of dTTP synthesis.</text>
</comment>
<feature type="domain" description="Thymidylate kinase-like" evidence="12">
    <location>
        <begin position="26"/>
        <end position="212"/>
    </location>
</feature>
<evidence type="ECO:0000256" key="3">
    <source>
        <dbReference type="ARBA" id="ARBA00017144"/>
    </source>
</evidence>
<keyword evidence="8 11" id="KW-0067">ATP-binding</keyword>
<dbReference type="CDD" id="cd01672">
    <property type="entry name" value="TMPK"/>
    <property type="match status" value="1"/>
</dbReference>
<evidence type="ECO:0000256" key="8">
    <source>
        <dbReference type="ARBA" id="ARBA00022840"/>
    </source>
</evidence>
<comment type="catalytic activity">
    <reaction evidence="9 11">
        <text>dTMP + ATP = dTDP + ADP</text>
        <dbReference type="Rhea" id="RHEA:13517"/>
        <dbReference type="ChEBI" id="CHEBI:30616"/>
        <dbReference type="ChEBI" id="CHEBI:58369"/>
        <dbReference type="ChEBI" id="CHEBI:63528"/>
        <dbReference type="ChEBI" id="CHEBI:456216"/>
        <dbReference type="EC" id="2.7.4.9"/>
    </reaction>
</comment>
<organism evidence="13 14">
    <name type="scientific">Gleimia coleocanis DSM 15436</name>
    <dbReference type="NCBI Taxonomy" id="525245"/>
    <lineage>
        <taxon>Bacteria</taxon>
        <taxon>Bacillati</taxon>
        <taxon>Actinomycetota</taxon>
        <taxon>Actinomycetes</taxon>
        <taxon>Actinomycetales</taxon>
        <taxon>Actinomycetaceae</taxon>
        <taxon>Gleimia</taxon>
    </lineage>
</organism>